<proteinExistence type="predicted"/>
<sequence length="177" mass="20456">MLGRNVNAFEALREQLACLEAYVGDEPQDADVTFFGRMTEIYTKPSVQRGRPRINTSETLKRELKDQFLPKTMDWMALESLKRLKHTETIRDYAKEFTSLILNMKDMSKVDKLFKFISRLQGWDPNKVEALPNRLSVGCFIFYKSEGEGVATAVAKTRQRRGIQSLQEEERQEGKQG</sequence>
<gene>
    <name evidence="3" type="ORF">VITISV_043747</name>
</gene>
<dbReference type="InterPro" id="IPR005162">
    <property type="entry name" value="Retrotrans_gag_dom"/>
</dbReference>
<protein>
    <recommendedName>
        <fullName evidence="2">Retrotransposon gag domain-containing protein</fullName>
    </recommendedName>
</protein>
<feature type="compositionally biased region" description="Basic and acidic residues" evidence="1">
    <location>
        <begin position="168"/>
        <end position="177"/>
    </location>
</feature>
<organism evidence="3">
    <name type="scientific">Vitis vinifera</name>
    <name type="common">Grape</name>
    <dbReference type="NCBI Taxonomy" id="29760"/>
    <lineage>
        <taxon>Eukaryota</taxon>
        <taxon>Viridiplantae</taxon>
        <taxon>Streptophyta</taxon>
        <taxon>Embryophyta</taxon>
        <taxon>Tracheophyta</taxon>
        <taxon>Spermatophyta</taxon>
        <taxon>Magnoliopsida</taxon>
        <taxon>eudicotyledons</taxon>
        <taxon>Gunneridae</taxon>
        <taxon>Pentapetalae</taxon>
        <taxon>rosids</taxon>
        <taxon>Vitales</taxon>
        <taxon>Vitaceae</taxon>
        <taxon>Viteae</taxon>
        <taxon>Vitis</taxon>
    </lineage>
</organism>
<reference evidence="3" key="1">
    <citation type="journal article" date="2007" name="PLoS ONE">
        <title>The first genome sequence of an elite grapevine cultivar (Pinot noir Vitis vinifera L.): coping with a highly heterozygous genome.</title>
        <authorList>
            <person name="Velasco R."/>
            <person name="Zharkikh A."/>
            <person name="Troggio M."/>
            <person name="Cartwright D.A."/>
            <person name="Cestaro A."/>
            <person name="Pruss D."/>
            <person name="Pindo M."/>
            <person name="FitzGerald L.M."/>
            <person name="Vezzulli S."/>
            <person name="Reid J."/>
            <person name="Malacarne G."/>
            <person name="Iliev D."/>
            <person name="Coppola G."/>
            <person name="Wardell B."/>
            <person name="Micheletti D."/>
            <person name="Macalma T."/>
            <person name="Facci M."/>
            <person name="Mitchell J.T."/>
            <person name="Perazzolli M."/>
            <person name="Eldredge G."/>
            <person name="Gatto P."/>
            <person name="Oyzerski R."/>
            <person name="Moretto M."/>
            <person name="Gutin N."/>
            <person name="Stefanini M."/>
            <person name="Chen Y."/>
            <person name="Segala C."/>
            <person name="Davenport C."/>
            <person name="Dematte L."/>
            <person name="Mraz A."/>
            <person name="Battilana J."/>
            <person name="Stormo K."/>
            <person name="Costa F."/>
            <person name="Tao Q."/>
            <person name="Si-Ammour A."/>
            <person name="Harkins T."/>
            <person name="Lackey A."/>
            <person name="Perbost C."/>
            <person name="Taillon B."/>
            <person name="Stella A."/>
            <person name="Solovyev V."/>
            <person name="Fawcett J.A."/>
            <person name="Sterck L."/>
            <person name="Vandepoele K."/>
            <person name="Grando S.M."/>
            <person name="Toppo S."/>
            <person name="Moser C."/>
            <person name="Lanchbury J."/>
            <person name="Bogden R."/>
            <person name="Skolnick M."/>
            <person name="Sgaramella V."/>
            <person name="Bhatnagar S.K."/>
            <person name="Fontana P."/>
            <person name="Gutin A."/>
            <person name="Van de Peer Y."/>
            <person name="Salamini F."/>
            <person name="Viola R."/>
        </authorList>
    </citation>
    <scope>NUCLEOTIDE SEQUENCE</scope>
</reference>
<dbReference type="EMBL" id="AM476924">
    <property type="protein sequence ID" value="CAN68485.1"/>
    <property type="molecule type" value="Genomic_DNA"/>
</dbReference>
<dbReference type="Pfam" id="PF03732">
    <property type="entry name" value="Retrotrans_gag"/>
    <property type="match status" value="1"/>
</dbReference>
<evidence type="ECO:0000313" key="3">
    <source>
        <dbReference type="EMBL" id="CAN68485.1"/>
    </source>
</evidence>
<accession>A5BZM3</accession>
<evidence type="ECO:0000256" key="1">
    <source>
        <dbReference type="SAM" id="MobiDB-lite"/>
    </source>
</evidence>
<feature type="domain" description="Retrotransposon gag" evidence="2">
    <location>
        <begin position="47"/>
        <end position="118"/>
    </location>
</feature>
<evidence type="ECO:0000259" key="2">
    <source>
        <dbReference type="Pfam" id="PF03732"/>
    </source>
</evidence>
<name>A5BZM3_VITVI</name>
<feature type="region of interest" description="Disordered" evidence="1">
    <location>
        <begin position="158"/>
        <end position="177"/>
    </location>
</feature>
<dbReference type="AlphaFoldDB" id="A5BZM3"/>